<sequence>MREKWYYGLLGIILGGIARLPFRVLYAISDLIFIILYYIVHYRRRVAYENIRASFPEKSDKECHDICRRFFRNFADYFVETIKLAHVSDEQIKSRFEIVGIEHVDRLFTEGRSIAMYFGHCGNWEWGTSITLWSRFKPSDKIVYAQVYRPLTNEWFNHYFLMLRSRFGSVSYEKKLVFRDLLMLRRAGCQAIVGFMSDQKPSAGDVTHVVKFLNHPTAMITGTETIVRRLDMAALYWDVEKPSRGHYRMTVRSLTENVSELPEFALTDMYARMLEQTILRTPDIWLWTHKRWKYAVDYPEGFIDTLHSQSLES</sequence>
<dbReference type="PANTHER" id="PTHR30606">
    <property type="entry name" value="LIPID A BIOSYNTHESIS LAUROYL ACYLTRANSFERASE"/>
    <property type="match status" value="1"/>
</dbReference>
<keyword evidence="4" id="KW-0808">Transferase</keyword>
<reference evidence="9" key="1">
    <citation type="submission" date="2016-04" db="EMBL/GenBank/DDBJ databases">
        <title>Complete Genome Sequences of Twelve Strains of a Stable Defined Moderately Diverse Mouse Microbiota 2 (sDMDMm2).</title>
        <authorList>
            <person name="Uchimura Y."/>
            <person name="Wyss M."/>
            <person name="Brugiroux S."/>
            <person name="Limenitakis J.P."/>
            <person name="Stecher B."/>
            <person name="McCoy K.D."/>
            <person name="Macpherson A.J."/>
        </authorList>
    </citation>
    <scope>NUCLEOTIDE SEQUENCE [LARGE SCALE GENOMIC DNA]</scope>
    <source>
        <strain evidence="9">YL27</strain>
    </source>
</reference>
<protein>
    <recommendedName>
        <fullName evidence="10">Acetyltransferase</fullName>
    </recommendedName>
</protein>
<dbReference type="KEGG" id="pary:A4V02_06765"/>
<keyword evidence="7" id="KW-1133">Transmembrane helix</keyword>
<dbReference type="Pfam" id="PF03279">
    <property type="entry name" value="Lip_A_acyltrans"/>
    <property type="match status" value="1"/>
</dbReference>
<accession>A0A1Z2XJ61</accession>
<comment type="subcellular location">
    <subcellularLocation>
        <location evidence="1">Cell inner membrane</location>
    </subcellularLocation>
</comment>
<dbReference type="InterPro" id="IPR004960">
    <property type="entry name" value="LipA_acyltrans"/>
</dbReference>
<dbReference type="CDD" id="cd07984">
    <property type="entry name" value="LPLAT_LABLAT-like"/>
    <property type="match status" value="1"/>
</dbReference>
<dbReference type="AlphaFoldDB" id="A0A1B1S9H8"/>
<name>A0A1B1S9H8_9BACT</name>
<dbReference type="Proteomes" id="UP000186351">
    <property type="component" value="Chromosome"/>
</dbReference>
<keyword evidence="6" id="KW-0012">Acyltransferase</keyword>
<evidence type="ECO:0000256" key="7">
    <source>
        <dbReference type="SAM" id="Phobius"/>
    </source>
</evidence>
<evidence type="ECO:0000313" key="8">
    <source>
        <dbReference type="EMBL" id="ANU63452.1"/>
    </source>
</evidence>
<dbReference type="PANTHER" id="PTHR30606:SF10">
    <property type="entry name" value="PHOSPHATIDYLINOSITOL MANNOSIDE ACYLTRANSFERASE"/>
    <property type="match status" value="1"/>
</dbReference>
<dbReference type="GeneID" id="65536554"/>
<evidence type="ECO:0000256" key="4">
    <source>
        <dbReference type="ARBA" id="ARBA00022679"/>
    </source>
</evidence>
<dbReference type="GO" id="GO:0016746">
    <property type="term" value="F:acyltransferase activity"/>
    <property type="evidence" value="ECO:0007669"/>
    <property type="project" value="UniProtKB-KW"/>
</dbReference>
<dbReference type="RefSeq" id="WP_068960778.1">
    <property type="nucleotide sequence ID" value="NZ_CAJTAP010000012.1"/>
</dbReference>
<keyword evidence="2" id="KW-1003">Cell membrane</keyword>
<keyword evidence="3" id="KW-0997">Cell inner membrane</keyword>
<evidence type="ECO:0000256" key="6">
    <source>
        <dbReference type="ARBA" id="ARBA00023315"/>
    </source>
</evidence>
<keyword evidence="7" id="KW-0812">Transmembrane</keyword>
<evidence type="ECO:0000313" key="9">
    <source>
        <dbReference type="Proteomes" id="UP000186351"/>
    </source>
</evidence>
<keyword evidence="5 7" id="KW-0472">Membrane</keyword>
<accession>A0A1B1S9H8</accession>
<dbReference type="OrthoDB" id="9801955at2"/>
<evidence type="ECO:0008006" key="10">
    <source>
        <dbReference type="Google" id="ProtNLM"/>
    </source>
</evidence>
<dbReference type="GO" id="GO:0005886">
    <property type="term" value="C:plasma membrane"/>
    <property type="evidence" value="ECO:0007669"/>
    <property type="project" value="UniProtKB-SubCell"/>
</dbReference>
<evidence type="ECO:0000256" key="2">
    <source>
        <dbReference type="ARBA" id="ARBA00022475"/>
    </source>
</evidence>
<organism evidence="8 9">
    <name type="scientific">Muribaculum intestinale</name>
    <dbReference type="NCBI Taxonomy" id="1796646"/>
    <lineage>
        <taxon>Bacteria</taxon>
        <taxon>Pseudomonadati</taxon>
        <taxon>Bacteroidota</taxon>
        <taxon>Bacteroidia</taxon>
        <taxon>Bacteroidales</taxon>
        <taxon>Muribaculaceae</taxon>
        <taxon>Muribaculum</taxon>
    </lineage>
</organism>
<evidence type="ECO:0000256" key="1">
    <source>
        <dbReference type="ARBA" id="ARBA00004533"/>
    </source>
</evidence>
<dbReference type="EMBL" id="CP015402">
    <property type="protein sequence ID" value="ANU63452.1"/>
    <property type="molecule type" value="Genomic_DNA"/>
</dbReference>
<gene>
    <name evidence="8" type="ORF">A4V02_06765</name>
</gene>
<proteinExistence type="predicted"/>
<evidence type="ECO:0000256" key="5">
    <source>
        <dbReference type="ARBA" id="ARBA00023136"/>
    </source>
</evidence>
<keyword evidence="9" id="KW-1185">Reference proteome</keyword>
<dbReference type="STRING" id="1796646.A4V02_06765"/>
<feature type="transmembrane region" description="Helical" evidence="7">
    <location>
        <begin position="20"/>
        <end position="40"/>
    </location>
</feature>
<evidence type="ECO:0000256" key="3">
    <source>
        <dbReference type="ARBA" id="ARBA00022519"/>
    </source>
</evidence>
<dbReference type="GO" id="GO:0009247">
    <property type="term" value="P:glycolipid biosynthetic process"/>
    <property type="evidence" value="ECO:0007669"/>
    <property type="project" value="UniProtKB-ARBA"/>
</dbReference>